<dbReference type="InterPro" id="IPR002110">
    <property type="entry name" value="Ankyrin_rpt"/>
</dbReference>
<dbReference type="SUPFAM" id="SSF48403">
    <property type="entry name" value="Ankyrin repeat"/>
    <property type="match status" value="1"/>
</dbReference>
<dbReference type="InterPro" id="IPR036770">
    <property type="entry name" value="Ankyrin_rpt-contain_sf"/>
</dbReference>
<keyword evidence="3" id="KW-1185">Reference proteome</keyword>
<proteinExistence type="predicted"/>
<evidence type="ECO:0000256" key="1">
    <source>
        <dbReference type="SAM" id="MobiDB-lite"/>
    </source>
</evidence>
<gene>
    <name evidence="2" type="ORF">M9Y10_022481</name>
</gene>
<dbReference type="Pfam" id="PF12796">
    <property type="entry name" value="Ank_2"/>
    <property type="match status" value="1"/>
</dbReference>
<name>A0ABR2KSH9_9EUKA</name>
<dbReference type="PANTHER" id="PTHR24159">
    <property type="match status" value="1"/>
</dbReference>
<dbReference type="Proteomes" id="UP001470230">
    <property type="component" value="Unassembled WGS sequence"/>
</dbReference>
<comment type="caution">
    <text evidence="2">The sequence shown here is derived from an EMBL/GenBank/DDBJ whole genome shotgun (WGS) entry which is preliminary data.</text>
</comment>
<protein>
    <recommendedName>
        <fullName evidence="4">DUF3447 domain-containing protein</fullName>
    </recommendedName>
</protein>
<feature type="compositionally biased region" description="Acidic residues" evidence="1">
    <location>
        <begin position="437"/>
        <end position="448"/>
    </location>
</feature>
<dbReference type="Gene3D" id="1.25.40.20">
    <property type="entry name" value="Ankyrin repeat-containing domain"/>
    <property type="match status" value="2"/>
</dbReference>
<dbReference type="SMART" id="SM00248">
    <property type="entry name" value="ANK"/>
    <property type="match status" value="4"/>
</dbReference>
<organism evidence="2 3">
    <name type="scientific">Tritrichomonas musculus</name>
    <dbReference type="NCBI Taxonomy" id="1915356"/>
    <lineage>
        <taxon>Eukaryota</taxon>
        <taxon>Metamonada</taxon>
        <taxon>Parabasalia</taxon>
        <taxon>Tritrichomonadida</taxon>
        <taxon>Tritrichomonadidae</taxon>
        <taxon>Tritrichomonas</taxon>
    </lineage>
</organism>
<dbReference type="PANTHER" id="PTHR24159:SF5">
    <property type="entry name" value="ANK_REP_REGION DOMAIN-CONTAINING PROTEIN"/>
    <property type="match status" value="1"/>
</dbReference>
<reference evidence="2 3" key="1">
    <citation type="submission" date="2024-04" db="EMBL/GenBank/DDBJ databases">
        <title>Tritrichomonas musculus Genome.</title>
        <authorList>
            <person name="Alves-Ferreira E."/>
            <person name="Grigg M."/>
            <person name="Lorenzi H."/>
            <person name="Galac M."/>
        </authorList>
    </citation>
    <scope>NUCLEOTIDE SEQUENCE [LARGE SCALE GENOMIC DNA]</scope>
    <source>
        <strain evidence="2 3">EAF2021</strain>
    </source>
</reference>
<accession>A0ABR2KSH9</accession>
<evidence type="ECO:0000313" key="3">
    <source>
        <dbReference type="Proteomes" id="UP001470230"/>
    </source>
</evidence>
<feature type="region of interest" description="Disordered" evidence="1">
    <location>
        <begin position="427"/>
        <end position="448"/>
    </location>
</feature>
<dbReference type="EMBL" id="JAPFFF010000003">
    <property type="protein sequence ID" value="KAK8894049.1"/>
    <property type="molecule type" value="Genomic_DNA"/>
</dbReference>
<evidence type="ECO:0008006" key="4">
    <source>
        <dbReference type="Google" id="ProtNLM"/>
    </source>
</evidence>
<sequence length="448" mass="52409">MTFDKYAELQHMLLLMSQNEDIISIKNYINNNNLLKNQKKSLSTVRLIASIAYTRPKLFGSCINLLKMLENIDINKSFFYFKLVDKEIGQRIITMYLLFKLSGHLDVLDDEYLSCDEFINPINYFHGNDFYRYNEKNNFDSISQMTDEKIIESRNKLHSTHPLSQAIIDDNVDLLQKLISQNNYDINDHFFDSYFEINPFLQESSLLEYSCFYGSVKCFKFLFNKVEQTDIDAGQLIKYAISGGNYEIIHIVESLFESNNSYPDDLLDFAILYFQTDLIEYIIENYNLQINAENYIKCIYASNYEAMIKLHSLGDNDKINQLGKNGSTPLDIASFEGYLDFFKYILKSFEKVDPTIKNQYGKTILHSAAKARQADLIKYIIKHDLIDPRIKSLSGYTAGEFCEFKMGYNSPLVDLFDKAEFEYNKRERPEDFNFGNENEEEEEAEEEH</sequence>
<evidence type="ECO:0000313" key="2">
    <source>
        <dbReference type="EMBL" id="KAK8894049.1"/>
    </source>
</evidence>